<dbReference type="Proteomes" id="UP000249526">
    <property type="component" value="Unassembled WGS sequence"/>
</dbReference>
<evidence type="ECO:0000313" key="3">
    <source>
        <dbReference type="Proteomes" id="UP000249526"/>
    </source>
</evidence>
<feature type="region of interest" description="Disordered" evidence="1">
    <location>
        <begin position="74"/>
        <end position="119"/>
    </location>
</feature>
<dbReference type="RefSeq" id="XP_025511263.1">
    <property type="nucleotide sequence ID" value="XM_025661895.1"/>
</dbReference>
<keyword evidence="3" id="KW-1185">Reference proteome</keyword>
<reference evidence="2 3" key="1">
    <citation type="submission" date="2018-02" db="EMBL/GenBank/DDBJ databases">
        <title>The genomes of Aspergillus section Nigri reveals drivers in fungal speciation.</title>
        <authorList>
            <consortium name="DOE Joint Genome Institute"/>
            <person name="Vesth T.C."/>
            <person name="Nybo J."/>
            <person name="Theobald S."/>
            <person name="Brandl J."/>
            <person name="Frisvad J.C."/>
            <person name="Nielsen K.F."/>
            <person name="Lyhne E.K."/>
            <person name="Kogle M.E."/>
            <person name="Kuo A."/>
            <person name="Riley R."/>
            <person name="Clum A."/>
            <person name="Nolan M."/>
            <person name="Lipzen A."/>
            <person name="Salamov A."/>
            <person name="Henrissat B."/>
            <person name="Wiebenga A."/>
            <person name="De vries R.P."/>
            <person name="Grigoriev I.V."/>
            <person name="Mortensen U.H."/>
            <person name="Andersen M.R."/>
            <person name="Baker S.E."/>
        </authorList>
    </citation>
    <scope>NUCLEOTIDE SEQUENCE [LARGE SCALE GENOMIC DNA]</scope>
    <source>
        <strain evidence="2 3">CBS 112811</strain>
    </source>
</reference>
<protein>
    <submittedName>
        <fullName evidence="2">Uncharacterized protein</fullName>
    </submittedName>
</protein>
<dbReference type="EMBL" id="KZ825077">
    <property type="protein sequence ID" value="RAH53341.1"/>
    <property type="molecule type" value="Genomic_DNA"/>
</dbReference>
<evidence type="ECO:0000256" key="1">
    <source>
        <dbReference type="SAM" id="MobiDB-lite"/>
    </source>
</evidence>
<evidence type="ECO:0000313" key="2">
    <source>
        <dbReference type="EMBL" id="RAH53341.1"/>
    </source>
</evidence>
<gene>
    <name evidence="2" type="ORF">BO85DRAFT_463045</name>
</gene>
<proteinExistence type="predicted"/>
<dbReference type="AlphaFoldDB" id="A0A8G1QUR4"/>
<feature type="compositionally biased region" description="Polar residues" evidence="1">
    <location>
        <begin position="77"/>
        <end position="113"/>
    </location>
</feature>
<name>A0A8G1QUR4_9EURO</name>
<dbReference type="GeneID" id="37165297"/>
<accession>A0A8G1QUR4</accession>
<sequence>MGEAAAAAASGIKLVWTGRVVVGAGLGKTAAGFADESHGWRSDTVQVAVIGGGFHDLDDHPDKQNIHIYSEGDFDQVSDQVSGPSGQAPTNLPQSLFSPSSQHPSETSKTTAHCTFPMD</sequence>
<organism evidence="2 3">
    <name type="scientific">Aspergillus piperis CBS 112811</name>
    <dbReference type="NCBI Taxonomy" id="1448313"/>
    <lineage>
        <taxon>Eukaryota</taxon>
        <taxon>Fungi</taxon>
        <taxon>Dikarya</taxon>
        <taxon>Ascomycota</taxon>
        <taxon>Pezizomycotina</taxon>
        <taxon>Eurotiomycetes</taxon>
        <taxon>Eurotiomycetidae</taxon>
        <taxon>Eurotiales</taxon>
        <taxon>Aspergillaceae</taxon>
        <taxon>Aspergillus</taxon>
        <taxon>Aspergillus subgen. Circumdati</taxon>
    </lineage>
</organism>